<dbReference type="Gene3D" id="2.30.30.100">
    <property type="match status" value="1"/>
</dbReference>
<dbReference type="InterPro" id="IPR009422">
    <property type="entry name" value="Gemin6"/>
</dbReference>
<reference evidence="2 3" key="1">
    <citation type="submission" date="2016-07" db="EMBL/GenBank/DDBJ databases">
        <title>Pervasive Adenine N6-methylation of Active Genes in Fungi.</title>
        <authorList>
            <consortium name="DOE Joint Genome Institute"/>
            <person name="Mondo S.J."/>
            <person name="Dannebaum R.O."/>
            <person name="Kuo R.C."/>
            <person name="Labutti K."/>
            <person name="Haridas S."/>
            <person name="Kuo A."/>
            <person name="Salamov A."/>
            <person name="Ahrendt S.R."/>
            <person name="Lipzen A."/>
            <person name="Sullivan W."/>
            <person name="Andreopoulos W.B."/>
            <person name="Clum A."/>
            <person name="Lindquist E."/>
            <person name="Daum C."/>
            <person name="Ramamoorthy G.K."/>
            <person name="Gryganskyi A."/>
            <person name="Culley D."/>
            <person name="Magnuson J.K."/>
            <person name="James T.Y."/>
            <person name="O'Malley M.A."/>
            <person name="Stajich J.E."/>
            <person name="Spatafora J.W."/>
            <person name="Visel A."/>
            <person name="Grigoriev I.V."/>
        </authorList>
    </citation>
    <scope>NUCLEOTIDE SEQUENCE [LARGE SCALE GENOMIC DNA]</scope>
    <source>
        <strain evidence="2 3">CBS 931.73</strain>
    </source>
</reference>
<comment type="caution">
    <text evidence="2">The sequence shown here is derived from an EMBL/GenBank/DDBJ whole genome shotgun (WGS) entry which is preliminary data.</text>
</comment>
<dbReference type="InterPro" id="IPR047574">
    <property type="entry name" value="AD"/>
</dbReference>
<evidence type="ECO:0000313" key="3">
    <source>
        <dbReference type="Proteomes" id="UP000193498"/>
    </source>
</evidence>
<evidence type="ECO:0000259" key="1">
    <source>
        <dbReference type="PROSITE" id="PS52001"/>
    </source>
</evidence>
<dbReference type="AlphaFoldDB" id="A0A1Y1Z3T1"/>
<gene>
    <name evidence="2" type="ORF">K493DRAFT_52144</name>
</gene>
<dbReference type="InParanoid" id="A0A1Y1Z3T1"/>
<dbReference type="GO" id="GO:0005634">
    <property type="term" value="C:nucleus"/>
    <property type="evidence" value="ECO:0007669"/>
    <property type="project" value="InterPro"/>
</dbReference>
<protein>
    <recommendedName>
        <fullName evidence="1">AD domain-containing protein</fullName>
    </recommendedName>
</protein>
<name>A0A1Y1Z3T1_9FUNG</name>
<dbReference type="GO" id="GO:0032797">
    <property type="term" value="C:SMN complex"/>
    <property type="evidence" value="ECO:0007669"/>
    <property type="project" value="TreeGrafter"/>
</dbReference>
<dbReference type="PROSITE" id="PS52001">
    <property type="entry name" value="AD"/>
    <property type="match status" value="1"/>
</dbReference>
<accession>A0A1Y1Z3T1</accession>
<proteinExistence type="predicted"/>
<dbReference type="PANTHER" id="PTHR14710">
    <property type="entry name" value="GEM-ASSOCIATED PROTEIN 6"/>
    <property type="match status" value="1"/>
</dbReference>
<keyword evidence="3" id="KW-1185">Reference proteome</keyword>
<dbReference type="Proteomes" id="UP000193498">
    <property type="component" value="Unassembled WGS sequence"/>
</dbReference>
<organism evidence="2 3">
    <name type="scientific">Basidiobolus meristosporus CBS 931.73</name>
    <dbReference type="NCBI Taxonomy" id="1314790"/>
    <lineage>
        <taxon>Eukaryota</taxon>
        <taxon>Fungi</taxon>
        <taxon>Fungi incertae sedis</taxon>
        <taxon>Zoopagomycota</taxon>
        <taxon>Entomophthoromycotina</taxon>
        <taxon>Basidiobolomycetes</taxon>
        <taxon>Basidiobolales</taxon>
        <taxon>Basidiobolaceae</taxon>
        <taxon>Basidiobolus</taxon>
    </lineage>
</organism>
<feature type="domain" description="AD" evidence="1">
    <location>
        <begin position="78"/>
        <end position="173"/>
    </location>
</feature>
<dbReference type="PANTHER" id="PTHR14710:SF2">
    <property type="entry name" value="GEM-ASSOCIATED PROTEIN 6"/>
    <property type="match status" value="1"/>
</dbReference>
<evidence type="ECO:0000313" key="2">
    <source>
        <dbReference type="EMBL" id="ORY04627.1"/>
    </source>
</evidence>
<dbReference type="STRING" id="1314790.A0A1Y1Z3T1"/>
<dbReference type="EMBL" id="MCFE01000033">
    <property type="protein sequence ID" value="ORY04627.1"/>
    <property type="molecule type" value="Genomic_DNA"/>
</dbReference>
<dbReference type="GO" id="GO:0000245">
    <property type="term" value="P:spliceosomal complex assembly"/>
    <property type="evidence" value="ECO:0007669"/>
    <property type="project" value="InterPro"/>
</dbReference>
<dbReference type="OrthoDB" id="77463at2759"/>
<sequence>MSSIKPTWLAYDCSYILANIGSKVRVTLKEGGIVEGGLFNLDPSTYSLFLIQKIPDETAESSKGKVLVILEHAVANLEILEGETLFSSDQLSSLLLEEVAKYDLGSSELERRKAILMEHLKESRVPAITTPEDRTVHIMDSAHVDPPYISTSVRCDNDVVKQRVQKILTFIEY</sequence>
<dbReference type="GO" id="GO:0000387">
    <property type="term" value="P:spliceosomal snRNP assembly"/>
    <property type="evidence" value="ECO:0007669"/>
    <property type="project" value="TreeGrafter"/>
</dbReference>